<dbReference type="AlphaFoldDB" id="A0A366KD17"/>
<dbReference type="InterPro" id="IPR006249">
    <property type="entry name" value="Aconitase/IRP2"/>
</dbReference>
<comment type="cofactor">
    <cofactor evidence="1">
        <name>[4Fe-4S] cluster</name>
        <dbReference type="ChEBI" id="CHEBI:49883"/>
    </cofactor>
</comment>
<proteinExistence type="inferred from homology"/>
<dbReference type="UniPathway" id="UPA00946"/>
<organism evidence="7 8">
    <name type="scientific">Bifidobacterium aemilianum</name>
    <dbReference type="NCBI Taxonomy" id="2493120"/>
    <lineage>
        <taxon>Bacteria</taxon>
        <taxon>Bacillati</taxon>
        <taxon>Actinomycetota</taxon>
        <taxon>Actinomycetes</taxon>
        <taxon>Bifidobacteriales</taxon>
        <taxon>Bifidobacteriaceae</taxon>
        <taxon>Bifidobacterium</taxon>
    </lineage>
</organism>
<name>A0A366KD17_9BIFI</name>
<dbReference type="PROSITE" id="PS01244">
    <property type="entry name" value="ACONITASE_2"/>
    <property type="match status" value="1"/>
</dbReference>
<evidence type="ECO:0000313" key="8">
    <source>
        <dbReference type="Proteomes" id="UP000252530"/>
    </source>
</evidence>
<comment type="caution">
    <text evidence="7">The sequence shown here is derived from an EMBL/GenBank/DDBJ whole genome shotgun (WGS) entry which is preliminary data.</text>
</comment>
<keyword evidence="8" id="KW-1185">Reference proteome</keyword>
<sequence>MPPRSSAPGCWPSGPWSGGLTISGKIKTSFAPGSQAVTSYLTDTELMPYLDRLGFNVLVYGCATCIGNYGPCTRPSRRP</sequence>
<dbReference type="Gene3D" id="3.30.499.10">
    <property type="entry name" value="Aconitase, domain 3"/>
    <property type="match status" value="1"/>
</dbReference>
<gene>
    <name evidence="7" type="ORF">CRD60_01550</name>
</gene>
<evidence type="ECO:0000259" key="6">
    <source>
        <dbReference type="Pfam" id="PF00330"/>
    </source>
</evidence>
<comment type="similarity">
    <text evidence="2">Belongs to the aconitase/IPM isomerase family.</text>
</comment>
<keyword evidence="5" id="KW-0411">Iron-sulfur</keyword>
<dbReference type="Pfam" id="PF00330">
    <property type="entry name" value="Aconitase"/>
    <property type="match status" value="1"/>
</dbReference>
<keyword evidence="3" id="KW-0479">Metal-binding</keyword>
<dbReference type="SUPFAM" id="SSF53732">
    <property type="entry name" value="Aconitase iron-sulfur domain"/>
    <property type="match status" value="1"/>
</dbReference>
<evidence type="ECO:0000256" key="3">
    <source>
        <dbReference type="ARBA" id="ARBA00022723"/>
    </source>
</evidence>
<evidence type="ECO:0000256" key="1">
    <source>
        <dbReference type="ARBA" id="ARBA00001966"/>
    </source>
</evidence>
<dbReference type="InterPro" id="IPR036008">
    <property type="entry name" value="Aconitase_4Fe-4S_dom"/>
</dbReference>
<keyword evidence="4" id="KW-0408">Iron</keyword>
<evidence type="ECO:0000256" key="2">
    <source>
        <dbReference type="ARBA" id="ARBA00007185"/>
    </source>
</evidence>
<dbReference type="InterPro" id="IPR001030">
    <property type="entry name" value="Acoase/IPM_deHydtase_lsu_aba"/>
</dbReference>
<feature type="domain" description="Aconitase/3-isopropylmalate dehydratase large subunit alpha/beta/alpha" evidence="6">
    <location>
        <begin position="19"/>
        <end position="72"/>
    </location>
</feature>
<evidence type="ECO:0000256" key="4">
    <source>
        <dbReference type="ARBA" id="ARBA00023004"/>
    </source>
</evidence>
<evidence type="ECO:0000313" key="7">
    <source>
        <dbReference type="EMBL" id="RBP98561.1"/>
    </source>
</evidence>
<evidence type="ECO:0000256" key="5">
    <source>
        <dbReference type="ARBA" id="ARBA00023014"/>
    </source>
</evidence>
<dbReference type="EMBL" id="PDCG01000001">
    <property type="protein sequence ID" value="RBP98561.1"/>
    <property type="molecule type" value="Genomic_DNA"/>
</dbReference>
<dbReference type="GO" id="GO:0051536">
    <property type="term" value="F:iron-sulfur cluster binding"/>
    <property type="evidence" value="ECO:0007669"/>
    <property type="project" value="UniProtKB-KW"/>
</dbReference>
<dbReference type="Proteomes" id="UP000252530">
    <property type="component" value="Unassembled WGS sequence"/>
</dbReference>
<accession>A0A366KD17</accession>
<reference evidence="7 8" key="1">
    <citation type="submission" date="2017-10" db="EMBL/GenBank/DDBJ databases">
        <title>Bifidobacterium xylocopum sp. nov. and Bifidobacterium aemilianum sp. nov., from the carpenter bee (Xylocopa violacea) digestive tract.</title>
        <authorList>
            <person name="Alberoni D."/>
            <person name="Baffoni L."/>
            <person name="Di Gioia D."/>
            <person name="Gaggia F."/>
            <person name="Biavati B."/>
        </authorList>
    </citation>
    <scope>NUCLEOTIDE SEQUENCE [LARGE SCALE GENOMIC DNA]</scope>
    <source>
        <strain evidence="7 8">XV10</strain>
    </source>
</reference>
<dbReference type="PANTHER" id="PTHR11670">
    <property type="entry name" value="ACONITASE/IRON-RESPONSIVE ELEMENT FAMILY MEMBER"/>
    <property type="match status" value="1"/>
</dbReference>
<dbReference type="InterPro" id="IPR015931">
    <property type="entry name" value="Acnase/IPM_dHydase_lsu_aba_1/3"/>
</dbReference>
<dbReference type="InterPro" id="IPR018136">
    <property type="entry name" value="Aconitase_4Fe-4S_BS"/>
</dbReference>
<protein>
    <recommendedName>
        <fullName evidence="6">Aconitase/3-isopropylmalate dehydratase large subunit alpha/beta/alpha domain-containing protein</fullName>
    </recommendedName>
</protein>
<dbReference type="GO" id="GO:0046872">
    <property type="term" value="F:metal ion binding"/>
    <property type="evidence" value="ECO:0007669"/>
    <property type="project" value="UniProtKB-KW"/>
</dbReference>